<sequence>MERYIQLESAKIWTYKQGKGTPVILISGGPGTANYLEPVASLIDETCEVIMFDPRGCGRSSFDGVGYDLEVCLGDLEIIREAYGYSKWTVIGHSWGADVGLAYSLLYPNAVDKFVSISGTGIQNDRDWKEVYNRNKNEVSEAMPHFDFPHNKVVHRTLIDSWRRFIKSPHLLKNLSEFRIPTLFVWAENDIRPAWPIQQLANLISNSSYVEVKGAEHYIWLQKDNELREILAEFLQR</sequence>
<evidence type="ECO:0000256" key="1">
    <source>
        <dbReference type="ARBA" id="ARBA00010088"/>
    </source>
</evidence>
<gene>
    <name evidence="4" type="ORF">GCM10008967_32910</name>
</gene>
<comment type="caution">
    <text evidence="4">The sequence shown here is derived from an EMBL/GenBank/DDBJ whole genome shotgun (WGS) entry which is preliminary data.</text>
</comment>
<keyword evidence="2" id="KW-0378">Hydrolase</keyword>
<dbReference type="InterPro" id="IPR050266">
    <property type="entry name" value="AB_hydrolase_sf"/>
</dbReference>
<feature type="domain" description="AB hydrolase-1" evidence="3">
    <location>
        <begin position="22"/>
        <end position="174"/>
    </location>
</feature>
<dbReference type="InterPro" id="IPR000073">
    <property type="entry name" value="AB_hydrolase_1"/>
</dbReference>
<evidence type="ECO:0000259" key="3">
    <source>
        <dbReference type="Pfam" id="PF00561"/>
    </source>
</evidence>
<reference evidence="4 5" key="1">
    <citation type="journal article" date="2019" name="Int. J. Syst. Evol. Microbiol.">
        <title>The Global Catalogue of Microorganisms (GCM) 10K type strain sequencing project: providing services to taxonomists for standard genome sequencing and annotation.</title>
        <authorList>
            <consortium name="The Broad Institute Genomics Platform"/>
            <consortium name="The Broad Institute Genome Sequencing Center for Infectious Disease"/>
            <person name="Wu L."/>
            <person name="Ma J."/>
        </authorList>
    </citation>
    <scope>NUCLEOTIDE SEQUENCE [LARGE SCALE GENOMIC DNA]</scope>
    <source>
        <strain evidence="4 5">JCM 9731</strain>
    </source>
</reference>
<proteinExistence type="inferred from homology"/>
<dbReference type="RefSeq" id="WP_343801325.1">
    <property type="nucleotide sequence ID" value="NZ_BAAADJ010000057.1"/>
</dbReference>
<organism evidence="4 5">
    <name type="scientific">Bacillus carboniphilus</name>
    <dbReference type="NCBI Taxonomy" id="86663"/>
    <lineage>
        <taxon>Bacteria</taxon>
        <taxon>Bacillati</taxon>
        <taxon>Bacillota</taxon>
        <taxon>Bacilli</taxon>
        <taxon>Bacillales</taxon>
        <taxon>Bacillaceae</taxon>
        <taxon>Bacillus</taxon>
    </lineage>
</organism>
<dbReference type="SUPFAM" id="SSF53474">
    <property type="entry name" value="alpha/beta-Hydrolases"/>
    <property type="match status" value="1"/>
</dbReference>
<keyword evidence="5" id="KW-1185">Reference proteome</keyword>
<evidence type="ECO:0000313" key="5">
    <source>
        <dbReference type="Proteomes" id="UP001500782"/>
    </source>
</evidence>
<protein>
    <recommendedName>
        <fullName evidence="3">AB hydrolase-1 domain-containing protein</fullName>
    </recommendedName>
</protein>
<dbReference type="Proteomes" id="UP001500782">
    <property type="component" value="Unassembled WGS sequence"/>
</dbReference>
<dbReference type="EMBL" id="BAAADJ010000057">
    <property type="protein sequence ID" value="GAA0339944.1"/>
    <property type="molecule type" value="Genomic_DNA"/>
</dbReference>
<dbReference type="InterPro" id="IPR002410">
    <property type="entry name" value="Peptidase_S33"/>
</dbReference>
<name>A0ABN0WJU1_9BACI</name>
<dbReference type="Pfam" id="PF00561">
    <property type="entry name" value="Abhydrolase_1"/>
    <property type="match status" value="1"/>
</dbReference>
<comment type="similarity">
    <text evidence="1">Belongs to the peptidase S33 family.</text>
</comment>
<evidence type="ECO:0000313" key="4">
    <source>
        <dbReference type="EMBL" id="GAA0339944.1"/>
    </source>
</evidence>
<dbReference type="Gene3D" id="3.40.50.1820">
    <property type="entry name" value="alpha/beta hydrolase"/>
    <property type="match status" value="1"/>
</dbReference>
<dbReference type="PRINTS" id="PR00793">
    <property type="entry name" value="PROAMNOPTASE"/>
</dbReference>
<accession>A0ABN0WJU1</accession>
<dbReference type="PANTHER" id="PTHR43798">
    <property type="entry name" value="MONOACYLGLYCEROL LIPASE"/>
    <property type="match status" value="1"/>
</dbReference>
<dbReference type="InterPro" id="IPR029058">
    <property type="entry name" value="AB_hydrolase_fold"/>
</dbReference>
<evidence type="ECO:0000256" key="2">
    <source>
        <dbReference type="ARBA" id="ARBA00022801"/>
    </source>
</evidence>